<sequence length="100" mass="11621">MSRDDVRRYLVTYDVAQDRRRTRLAKELEHYGDRIQYSVFLFDISPAAMLRLKTEILDLVDAGEDSVLICDLGLKSEVSDKNFQYLGVERPITDDSVMIF</sequence>
<evidence type="ECO:0000256" key="8">
    <source>
        <dbReference type="ARBA" id="ARBA00023118"/>
    </source>
</evidence>
<dbReference type="InterPro" id="IPR021127">
    <property type="entry name" value="CRISPR_associated_Cas2"/>
</dbReference>
<accession>A0A199P6K5</accession>
<dbReference type="EC" id="3.1.-.-" evidence="9"/>
<dbReference type="Proteomes" id="UP000053171">
    <property type="component" value="Unassembled WGS sequence"/>
</dbReference>
<keyword evidence="5 9" id="KW-0255">Endonuclease</keyword>
<comment type="caution">
    <text evidence="10">The sequence shown here is derived from an EMBL/GenBank/DDBJ whole genome shotgun (WGS) entry which is preliminary data.</text>
</comment>
<evidence type="ECO:0000256" key="1">
    <source>
        <dbReference type="ARBA" id="ARBA00001946"/>
    </source>
</evidence>
<comment type="subunit">
    <text evidence="9">Homodimer, forms a heterotetramer with a Cas1 homodimer.</text>
</comment>
<dbReference type="GO" id="GO:0016787">
    <property type="term" value="F:hydrolase activity"/>
    <property type="evidence" value="ECO:0007669"/>
    <property type="project" value="UniProtKB-KW"/>
</dbReference>
<dbReference type="RefSeq" id="WP_064725555.1">
    <property type="nucleotide sequence ID" value="NZ_LJBJ02000014.1"/>
</dbReference>
<gene>
    <name evidence="9" type="primary">cas2</name>
    <name evidence="11" type="ORF">A5N15_09290</name>
    <name evidence="10" type="ORF">AN277_0207705</name>
</gene>
<evidence type="ECO:0000256" key="3">
    <source>
        <dbReference type="ARBA" id="ARBA00022722"/>
    </source>
</evidence>
<evidence type="ECO:0000256" key="6">
    <source>
        <dbReference type="ARBA" id="ARBA00022801"/>
    </source>
</evidence>
<dbReference type="NCBIfam" id="TIGR01573">
    <property type="entry name" value="cas2"/>
    <property type="match status" value="1"/>
</dbReference>
<evidence type="ECO:0000313" key="12">
    <source>
        <dbReference type="Proteomes" id="UP000053171"/>
    </source>
</evidence>
<organism evidence="10 12">
    <name type="scientific">Rothia kristinae</name>
    <dbReference type="NCBI Taxonomy" id="37923"/>
    <lineage>
        <taxon>Bacteria</taxon>
        <taxon>Bacillati</taxon>
        <taxon>Actinomycetota</taxon>
        <taxon>Actinomycetes</taxon>
        <taxon>Micrococcales</taxon>
        <taxon>Micrococcaceae</taxon>
        <taxon>Rothia</taxon>
    </lineage>
</organism>
<reference evidence="10" key="1">
    <citation type="submission" date="2016-04" db="EMBL/GenBank/DDBJ databases">
        <authorList>
            <person name="Evans L.H."/>
            <person name="Alamgir A."/>
            <person name="Owens N."/>
            <person name="Weber N.D."/>
            <person name="Virtaneva K."/>
            <person name="Barbian K."/>
            <person name="Babar A."/>
            <person name="Rosenke K."/>
        </authorList>
    </citation>
    <scope>NUCLEOTIDE SEQUENCE [LARGE SCALE GENOMIC DNA]</scope>
    <source>
        <strain evidence="10">RUTW2-3</strain>
    </source>
</reference>
<dbReference type="EMBL" id="LJBJ02000014">
    <property type="protein sequence ID" value="OAX51674.1"/>
    <property type="molecule type" value="Genomic_DNA"/>
</dbReference>
<name>A0A199P6K5_9MICC</name>
<dbReference type="CDD" id="cd09725">
    <property type="entry name" value="Cas2_I_II_III"/>
    <property type="match status" value="1"/>
</dbReference>
<dbReference type="HAMAP" id="MF_01471">
    <property type="entry name" value="Cas2"/>
    <property type="match status" value="1"/>
</dbReference>
<evidence type="ECO:0000313" key="13">
    <source>
        <dbReference type="Proteomes" id="UP000092021"/>
    </source>
</evidence>
<dbReference type="GO" id="GO:0046872">
    <property type="term" value="F:metal ion binding"/>
    <property type="evidence" value="ECO:0007669"/>
    <property type="project" value="UniProtKB-UniRule"/>
</dbReference>
<reference evidence="10 12" key="3">
    <citation type="submission" date="2016-06" db="EMBL/GenBank/DDBJ databases">
        <title>Identification of putative biosynthetic pathways for the production of bioactive secondary metabolites by the marine actinomycete Kocuria kristinae RUTW2-3.</title>
        <authorList>
            <person name="Waterworth S.C."/>
            <person name="Walmsley T.A."/>
            <person name="Matongo T."/>
            <person name="Davies-Coleman M.T."/>
            <person name="Dorrington R.A."/>
        </authorList>
    </citation>
    <scope>NUCLEOTIDE SEQUENCE [LARGE SCALE GENOMIC DNA]</scope>
    <source>
        <strain evidence="12">RuSp02-3</strain>
        <strain evidence="10">RUTW2-3</strain>
        <strain evidence="11 13">RUTW4-5</strain>
    </source>
</reference>
<dbReference type="EMBL" id="LWGZ01000820">
    <property type="protein sequence ID" value="OAX56641.1"/>
    <property type="molecule type" value="Genomic_DNA"/>
</dbReference>
<dbReference type="PANTHER" id="PTHR34405:SF3">
    <property type="entry name" value="CRISPR-ASSOCIATED ENDORIBONUCLEASE CAS2 3"/>
    <property type="match status" value="1"/>
</dbReference>
<dbReference type="Gene3D" id="3.30.70.240">
    <property type="match status" value="1"/>
</dbReference>
<dbReference type="InterPro" id="IPR019199">
    <property type="entry name" value="Virulence_VapD/CRISPR_Cas2"/>
</dbReference>
<keyword evidence="7 9" id="KW-0460">Magnesium</keyword>
<dbReference type="GO" id="GO:0043571">
    <property type="term" value="P:maintenance of CRISPR repeat elements"/>
    <property type="evidence" value="ECO:0007669"/>
    <property type="project" value="UniProtKB-UniRule"/>
</dbReference>
<evidence type="ECO:0000256" key="4">
    <source>
        <dbReference type="ARBA" id="ARBA00022723"/>
    </source>
</evidence>
<keyword evidence="12" id="KW-1185">Reference proteome</keyword>
<evidence type="ECO:0000256" key="9">
    <source>
        <dbReference type="HAMAP-Rule" id="MF_01471"/>
    </source>
</evidence>
<dbReference type="SUPFAM" id="SSF143430">
    <property type="entry name" value="TTP0101/SSO1404-like"/>
    <property type="match status" value="1"/>
</dbReference>
<keyword evidence="8 9" id="KW-0051">Antiviral defense</keyword>
<evidence type="ECO:0000313" key="11">
    <source>
        <dbReference type="EMBL" id="OAX56641.1"/>
    </source>
</evidence>
<keyword evidence="4 9" id="KW-0479">Metal-binding</keyword>
<dbReference type="AlphaFoldDB" id="A0A199P6K5"/>
<dbReference type="GO" id="GO:0004521">
    <property type="term" value="F:RNA endonuclease activity"/>
    <property type="evidence" value="ECO:0007669"/>
    <property type="project" value="InterPro"/>
</dbReference>
<evidence type="ECO:0000256" key="5">
    <source>
        <dbReference type="ARBA" id="ARBA00022759"/>
    </source>
</evidence>
<dbReference type="Proteomes" id="UP000092021">
    <property type="component" value="Unassembled WGS sequence"/>
</dbReference>
<keyword evidence="3 9" id="KW-0540">Nuclease</keyword>
<dbReference type="GO" id="GO:0051607">
    <property type="term" value="P:defense response to virus"/>
    <property type="evidence" value="ECO:0007669"/>
    <property type="project" value="UniProtKB-UniRule"/>
</dbReference>
<dbReference type="Pfam" id="PF09827">
    <property type="entry name" value="CRISPR_Cas2"/>
    <property type="match status" value="1"/>
</dbReference>
<comment type="function">
    <text evidence="9">CRISPR (clustered regularly interspaced short palindromic repeat), is an adaptive immune system that provides protection against mobile genetic elements (viruses, transposable elements and conjugative plasmids). CRISPR clusters contain sequences complementary to antecedent mobile elements and target invading nucleic acids. CRISPR clusters are transcribed and processed into CRISPR RNA (crRNA). Functions as a ssRNA-specific endoribonuclease. Involved in the integration of spacer DNA into the CRISPR cassette.</text>
</comment>
<comment type="cofactor">
    <cofactor evidence="1 9">
        <name>Mg(2+)</name>
        <dbReference type="ChEBI" id="CHEBI:18420"/>
    </cofactor>
</comment>
<proteinExistence type="inferred from homology"/>
<protein>
    <recommendedName>
        <fullName evidence="9">CRISPR-associated endoribonuclease Cas2</fullName>
        <ecNumber evidence="9">3.1.-.-</ecNumber>
    </recommendedName>
</protein>
<evidence type="ECO:0000256" key="2">
    <source>
        <dbReference type="ARBA" id="ARBA00009959"/>
    </source>
</evidence>
<comment type="similarity">
    <text evidence="2 9">Belongs to the CRISPR-associated endoribonuclease Cas2 protein family.</text>
</comment>
<keyword evidence="6 9" id="KW-0378">Hydrolase</keyword>
<dbReference type="PANTHER" id="PTHR34405">
    <property type="entry name" value="CRISPR-ASSOCIATED ENDORIBONUCLEASE CAS2"/>
    <property type="match status" value="1"/>
</dbReference>
<reference evidence="12" key="2">
    <citation type="submission" date="2016-04" db="EMBL/GenBank/DDBJ databases">
        <authorList>
            <person name="Waterworth S."/>
            <person name="Matcher G."/>
        </authorList>
    </citation>
    <scope>NUCLEOTIDE SEQUENCE [LARGE SCALE GENOMIC DNA]</scope>
    <source>
        <strain evidence="12">RuSp02-3</strain>
    </source>
</reference>
<evidence type="ECO:0000313" key="10">
    <source>
        <dbReference type="EMBL" id="OAX51674.1"/>
    </source>
</evidence>
<evidence type="ECO:0000256" key="7">
    <source>
        <dbReference type="ARBA" id="ARBA00022842"/>
    </source>
</evidence>
<feature type="binding site" evidence="9">
    <location>
        <position position="14"/>
    </location>
    <ligand>
        <name>Mg(2+)</name>
        <dbReference type="ChEBI" id="CHEBI:18420"/>
        <note>catalytic</note>
    </ligand>
</feature>